<dbReference type="Proteomes" id="UP000005546">
    <property type="component" value="Unassembled WGS sequence"/>
</dbReference>
<protein>
    <submittedName>
        <fullName evidence="2">Conserved domain protein</fullName>
    </submittedName>
</protein>
<dbReference type="RefSeq" id="WP_008628299.1">
    <property type="nucleotide sequence ID" value="NZ_GL883867.1"/>
</dbReference>
<accession>F3QVU0</accession>
<evidence type="ECO:0000313" key="2">
    <source>
        <dbReference type="EMBL" id="EGG52533.1"/>
    </source>
</evidence>
<comment type="caution">
    <text evidence="2">The sequence shown here is derived from an EMBL/GenBank/DDBJ whole genome shotgun (WGS) entry which is preliminary data.</text>
</comment>
<proteinExistence type="predicted"/>
<feature type="chain" id="PRO_5003300711" evidence="1">
    <location>
        <begin position="22"/>
        <end position="196"/>
    </location>
</feature>
<dbReference type="STRING" id="762982.HMPREF9442_02393"/>
<dbReference type="AlphaFoldDB" id="F3QVU0"/>
<organism evidence="2 3">
    <name type="scientific">Paraprevotella xylaniphila YIT 11841</name>
    <dbReference type="NCBI Taxonomy" id="762982"/>
    <lineage>
        <taxon>Bacteria</taxon>
        <taxon>Pseudomonadati</taxon>
        <taxon>Bacteroidota</taxon>
        <taxon>Bacteroidia</taxon>
        <taxon>Bacteroidales</taxon>
        <taxon>Prevotellaceae</taxon>
        <taxon>Paraprevotella</taxon>
    </lineage>
</organism>
<keyword evidence="3" id="KW-1185">Reference proteome</keyword>
<keyword evidence="1" id="KW-0732">Signal</keyword>
<gene>
    <name evidence="2" type="ORF">HMPREF9442_02393</name>
</gene>
<reference evidence="2 3" key="1">
    <citation type="submission" date="2011-02" db="EMBL/GenBank/DDBJ databases">
        <authorList>
            <person name="Weinstock G."/>
            <person name="Sodergren E."/>
            <person name="Clifton S."/>
            <person name="Fulton L."/>
            <person name="Fulton B."/>
            <person name="Courtney L."/>
            <person name="Fronick C."/>
            <person name="Harrison M."/>
            <person name="Strong C."/>
            <person name="Farmer C."/>
            <person name="Delahaunty K."/>
            <person name="Markovic C."/>
            <person name="Hall O."/>
            <person name="Minx P."/>
            <person name="Tomlinson C."/>
            <person name="Mitreva M."/>
            <person name="Hou S."/>
            <person name="Chen J."/>
            <person name="Wollam A."/>
            <person name="Pepin K.H."/>
            <person name="Johnson M."/>
            <person name="Bhonagiri V."/>
            <person name="Zhang X."/>
            <person name="Suruliraj S."/>
            <person name="Warren W."/>
            <person name="Chinwalla A."/>
            <person name="Mardis E.R."/>
            <person name="Wilson R.K."/>
        </authorList>
    </citation>
    <scope>NUCLEOTIDE SEQUENCE [LARGE SCALE GENOMIC DNA]</scope>
    <source>
        <strain evidence="2 3">YIT 11841</strain>
    </source>
</reference>
<dbReference type="EMBL" id="AFBR01000067">
    <property type="protein sequence ID" value="EGG52533.1"/>
    <property type="molecule type" value="Genomic_DNA"/>
</dbReference>
<name>F3QVU0_9BACT</name>
<sequence length="196" mass="22890">MKTCKIIISLLICIPYITSQATSDIKEHACNTSILKVDTCYKQTIIWEQSSYNHTKAYMKGYEVILKDTNKLTRDTEDLYKQEFLRCKYNIDGIKTIERTIYNCLGQEKMQKIVSLEQKMVLLKIYIGVNKNGNTPTMIFDIPPTIIQLLTCEDIYNITTSITNKNLFKKPSAFGLDYIYFPILLRRKDVLMWLKN</sequence>
<evidence type="ECO:0000313" key="3">
    <source>
        <dbReference type="Proteomes" id="UP000005546"/>
    </source>
</evidence>
<feature type="signal peptide" evidence="1">
    <location>
        <begin position="1"/>
        <end position="21"/>
    </location>
</feature>
<dbReference type="HOGENOM" id="CLU_1389065_0_0_10"/>
<evidence type="ECO:0000256" key="1">
    <source>
        <dbReference type="SAM" id="SignalP"/>
    </source>
</evidence>